<feature type="region of interest" description="Disordered" evidence="1">
    <location>
        <begin position="433"/>
        <end position="490"/>
    </location>
</feature>
<sequence>MRELVNVIVAVVKAEFLQDPAVRQEATRRLLAAGKPTHTVRGHLSKNYLASVYMAVPLWGHDVLNDVKEGGNEYFSNADRLRYTNEVAEGSFLARMFMPVRKDETTLMPAIFSIDGKHTLAFHEAMQIMVGTNLSSDENRDITYDREYLFLIQKSCGHFVEKGRNKINKELYERCWFFEHQKALQEKLTYFTNRNSFDLNNDNASEEEKKQDADNRDGLIPIIQSQKGVLREVLVKSPLCEQNNNKKCYSALHAPSYAKVRKLTDKEDRQKLESMVTSKERISPQHKLSPSQTKGEAVPLLNKDTNTVSILQSAVHMNFVFTVAETFFDYPQKLQCRVIFSQEENERSTTSSLFQFPPAVPVDPLLQTVRSNDYSGKAEQEKSVYDLYWSARLFTAGWNSYAPTEVIGYKFDVEQALMDFYAEDEILKEMKPSVENQTTVSNSTSHSGNTTADNNNRNDNANTNTTGKASSPSDKPSASQKEENSTQVDTLVELQSKTTLRMHEQLLKHKKMKNKEDGFGLGSRRELSLFLELNEIDNFKGLFSFP</sequence>
<feature type="region of interest" description="Disordered" evidence="1">
    <location>
        <begin position="274"/>
        <end position="296"/>
    </location>
</feature>
<feature type="compositionally biased region" description="Low complexity" evidence="1">
    <location>
        <begin position="449"/>
        <end position="479"/>
    </location>
</feature>
<keyword evidence="2" id="KW-0808">Transferase</keyword>
<name>A0A7G2BYX0_9TRYP</name>
<keyword evidence="3" id="KW-1185">Reference proteome</keyword>
<protein>
    <submittedName>
        <fullName evidence="2">Glycosyltransferase (GlcNAc), putative</fullName>
    </submittedName>
</protein>
<evidence type="ECO:0000313" key="3">
    <source>
        <dbReference type="Proteomes" id="UP000515908"/>
    </source>
</evidence>
<organism evidence="2 3">
    <name type="scientific">Angomonas deanei</name>
    <dbReference type="NCBI Taxonomy" id="59799"/>
    <lineage>
        <taxon>Eukaryota</taxon>
        <taxon>Discoba</taxon>
        <taxon>Euglenozoa</taxon>
        <taxon>Kinetoplastea</taxon>
        <taxon>Metakinetoplastina</taxon>
        <taxon>Trypanosomatida</taxon>
        <taxon>Trypanosomatidae</taxon>
        <taxon>Strigomonadinae</taxon>
        <taxon>Angomonas</taxon>
    </lineage>
</organism>
<feature type="compositionally biased region" description="Polar residues" evidence="1">
    <location>
        <begin position="434"/>
        <end position="448"/>
    </location>
</feature>
<dbReference type="VEuPathDB" id="TriTrypDB:ADEAN_000016800"/>
<dbReference type="Proteomes" id="UP000515908">
    <property type="component" value="Chromosome 01"/>
</dbReference>
<dbReference type="Pfam" id="PF11397">
    <property type="entry name" value="GlcNAc"/>
    <property type="match status" value="1"/>
</dbReference>
<evidence type="ECO:0000313" key="2">
    <source>
        <dbReference type="EMBL" id="CAD2212756.1"/>
    </source>
</evidence>
<dbReference type="InterPro" id="IPR021067">
    <property type="entry name" value="Glycosyltransferase"/>
</dbReference>
<evidence type="ECO:0000256" key="1">
    <source>
        <dbReference type="SAM" id="MobiDB-lite"/>
    </source>
</evidence>
<dbReference type="EMBL" id="LR877145">
    <property type="protein sequence ID" value="CAD2212756.1"/>
    <property type="molecule type" value="Genomic_DNA"/>
</dbReference>
<reference evidence="2 3" key="1">
    <citation type="submission" date="2020-08" db="EMBL/GenBank/DDBJ databases">
        <authorList>
            <person name="Newling K."/>
            <person name="Davey J."/>
            <person name="Forrester S."/>
        </authorList>
    </citation>
    <scope>NUCLEOTIDE SEQUENCE [LARGE SCALE GENOMIC DNA]</scope>
    <source>
        <strain evidence="3">Crithidia deanei Carvalho (ATCC PRA-265)</strain>
    </source>
</reference>
<proteinExistence type="predicted"/>
<accession>A0A7G2BYX0</accession>
<feature type="compositionally biased region" description="Basic and acidic residues" evidence="1">
    <location>
        <begin position="274"/>
        <end position="283"/>
    </location>
</feature>
<gene>
    <name evidence="2" type="ORF">ADEAN_000016800</name>
</gene>
<dbReference type="GO" id="GO:0016740">
    <property type="term" value="F:transferase activity"/>
    <property type="evidence" value="ECO:0007669"/>
    <property type="project" value="UniProtKB-KW"/>
</dbReference>
<dbReference type="AlphaFoldDB" id="A0A7G2BYX0"/>